<dbReference type="Pfam" id="PF22422">
    <property type="entry name" value="MGH1-like_GH"/>
    <property type="match status" value="1"/>
</dbReference>
<dbReference type="GO" id="GO:0004573">
    <property type="term" value="F:Glc3Man9GlcNAc2 oligosaccharide glucosidase activity"/>
    <property type="evidence" value="ECO:0007669"/>
    <property type="project" value="InterPro"/>
</dbReference>
<evidence type="ECO:0000313" key="2">
    <source>
        <dbReference type="EMBL" id="KAJ7387349.1"/>
    </source>
</evidence>
<dbReference type="AlphaFoldDB" id="A0A9W9ZUE2"/>
<sequence length="780" mass="90387">MDYRATPKGNLDVKSVTKRRRRSVAEIRLLRDVDENASLHNERRNNSELHKLWEYFTNGSSSLLSIRNYFNAYFTKTKPDNNAITDSTASFKIWRRKKHSQSSMVQCKKQTEEHKRLEVDKNDLNKRWKEWGPYLSERQWGTVREDYSSDGNCWDYFPHDHARSRAYRWGEDGLLGITDRECRLCFGLALWNEKDPILKERLFGLTGNEGNHGEDVKECYYYLDSTPTHSYMKALYKYPQNEYPYERLVSENGKRTKQEQEFELTDAGVFEEGRYWDIFTEYSKNTPNDVLIKITVANRGPETARVHVLPTLWFRNTWSWGCDHEACTCGSNPEGCMRKPKLMQTAPGVVECHHGMDSNQEGLTPELVFTENETNFKKLYNIANASPYTKDAFHRYIIEGKTNAVNPLQRGTKVAAHYVLTVPSGGQHIIRCRLSVWDDRVPLPFNEKAFDEVVTRRKHEANEFYKTVIPESLSDDEVIVSRQAYAGLLWSKQFYYYVISEWLKGDPGMPCPPGDRLKGRNSEWKYLHNKDVISMPDKWEYPWYASWDLAFHMLPFCKVDPEFAKDQLLLFLRETYMAPNGQIPAYEFALSDVNPPVHALACYRVYELTGRSGEKDTVFLAKCFQKLLLNFTWWVNRKDPEGKNIFGGGFLGLDNIGLFDRSKPLPPGDRLCQADGTAWMALYSVVMLNISLELALNDAAYEDMAAKFLEHFTSIADAINQMSDGFGLWDPQDGFYYDHFHRGDEFFPLRVRSMVGLVPLLACWVLDGSTWVNYPDSEAG</sequence>
<proteinExistence type="predicted"/>
<dbReference type="InterPro" id="IPR004888">
    <property type="entry name" value="Glycoside_hydrolase_63"/>
</dbReference>
<dbReference type="SUPFAM" id="SSF48208">
    <property type="entry name" value="Six-hairpin glycosidases"/>
    <property type="match status" value="1"/>
</dbReference>
<dbReference type="InterPro" id="IPR054491">
    <property type="entry name" value="MGH1-like_GH"/>
</dbReference>
<dbReference type="InterPro" id="IPR008928">
    <property type="entry name" value="6-hairpin_glycosidase_sf"/>
</dbReference>
<reference evidence="2" key="1">
    <citation type="submission" date="2023-01" db="EMBL/GenBank/DDBJ databases">
        <title>Genome assembly of the deep-sea coral Lophelia pertusa.</title>
        <authorList>
            <person name="Herrera S."/>
            <person name="Cordes E."/>
        </authorList>
    </citation>
    <scope>NUCLEOTIDE SEQUENCE</scope>
    <source>
        <strain evidence="2">USNM1676648</strain>
        <tissue evidence="2">Polyp</tissue>
    </source>
</reference>
<accession>A0A9W9ZUE2</accession>
<evidence type="ECO:0000313" key="3">
    <source>
        <dbReference type="Proteomes" id="UP001163046"/>
    </source>
</evidence>
<dbReference type="PANTHER" id="PTHR10412:SF10">
    <property type="entry name" value="GLYCOSYL HYDROLASE FAMILY 63 C-TERMINAL DOMAIN-CONTAINING PROTEIN"/>
    <property type="match status" value="1"/>
</dbReference>
<dbReference type="OrthoDB" id="14419at2759"/>
<evidence type="ECO:0000259" key="1">
    <source>
        <dbReference type="Pfam" id="PF22422"/>
    </source>
</evidence>
<dbReference type="InterPro" id="IPR012341">
    <property type="entry name" value="6hp_glycosidase-like_sf"/>
</dbReference>
<protein>
    <recommendedName>
        <fullName evidence="1">Mannosylglycerate hydrolase MGH1-like glycoside hydrolase domain-containing protein</fullName>
    </recommendedName>
</protein>
<dbReference type="PANTHER" id="PTHR10412">
    <property type="entry name" value="MANNOSYL-OLIGOSACCHARIDE GLUCOSIDASE"/>
    <property type="match status" value="1"/>
</dbReference>
<organism evidence="2 3">
    <name type="scientific">Desmophyllum pertusum</name>
    <dbReference type="NCBI Taxonomy" id="174260"/>
    <lineage>
        <taxon>Eukaryota</taxon>
        <taxon>Metazoa</taxon>
        <taxon>Cnidaria</taxon>
        <taxon>Anthozoa</taxon>
        <taxon>Hexacorallia</taxon>
        <taxon>Scleractinia</taxon>
        <taxon>Caryophylliina</taxon>
        <taxon>Caryophylliidae</taxon>
        <taxon>Desmophyllum</taxon>
    </lineage>
</organism>
<dbReference type="EMBL" id="MU825874">
    <property type="protein sequence ID" value="KAJ7387349.1"/>
    <property type="molecule type" value="Genomic_DNA"/>
</dbReference>
<gene>
    <name evidence="2" type="ORF">OS493_004340</name>
</gene>
<dbReference type="Gene3D" id="1.50.10.10">
    <property type="match status" value="1"/>
</dbReference>
<dbReference type="Proteomes" id="UP001163046">
    <property type="component" value="Unassembled WGS sequence"/>
</dbReference>
<dbReference type="GO" id="GO:0009311">
    <property type="term" value="P:oligosaccharide metabolic process"/>
    <property type="evidence" value="ECO:0007669"/>
    <property type="project" value="InterPro"/>
</dbReference>
<name>A0A9W9ZUE2_9CNID</name>
<comment type="caution">
    <text evidence="2">The sequence shown here is derived from an EMBL/GenBank/DDBJ whole genome shotgun (WGS) entry which is preliminary data.</text>
</comment>
<feature type="domain" description="Mannosylglycerate hydrolase MGH1-like glycoside hydrolase" evidence="1">
    <location>
        <begin position="541"/>
        <end position="762"/>
    </location>
</feature>
<keyword evidence="3" id="KW-1185">Reference proteome</keyword>